<evidence type="ECO:0000313" key="1">
    <source>
        <dbReference type="EMBL" id="ERI76277.1"/>
    </source>
</evidence>
<proteinExistence type="predicted"/>
<gene>
    <name evidence="1" type="ORF">CLOSYM_02724</name>
</gene>
<comment type="caution">
    <text evidence="1">The sequence shown here is derived from an EMBL/GenBank/DDBJ whole genome shotgun (WGS) entry which is preliminary data.</text>
</comment>
<dbReference type="EMBL" id="AWSU01000210">
    <property type="protein sequence ID" value="ERI76277.1"/>
    <property type="molecule type" value="Genomic_DNA"/>
</dbReference>
<dbReference type="AlphaFoldDB" id="A0ABC9TWS0"/>
<evidence type="ECO:0000313" key="2">
    <source>
        <dbReference type="Proteomes" id="UP000016491"/>
    </source>
</evidence>
<sequence>MTDLHHERRHLGHEIYKLPITAERKNTDQLHHGVAGVFILLRFFRCVSTPLNPQGAPL</sequence>
<name>A0ABC9TWS0_CLOSY</name>
<reference evidence="1 2" key="1">
    <citation type="submission" date="2013-07" db="EMBL/GenBank/DDBJ databases">
        <authorList>
            <person name="Weinstock G."/>
            <person name="Sodergren E."/>
            <person name="Wylie T."/>
            <person name="Fulton L."/>
            <person name="Fulton R."/>
            <person name="Fronick C."/>
            <person name="O'Laughlin M."/>
            <person name="Godfrey J."/>
            <person name="Miner T."/>
            <person name="Herter B."/>
            <person name="Appelbaum E."/>
            <person name="Cordes M."/>
            <person name="Lek S."/>
            <person name="Wollam A."/>
            <person name="Pepin K.H."/>
            <person name="Palsikar V.B."/>
            <person name="Mitreva M."/>
            <person name="Wilson R.K."/>
        </authorList>
    </citation>
    <scope>NUCLEOTIDE SEQUENCE [LARGE SCALE GENOMIC DNA]</scope>
    <source>
        <strain evidence="1 2">ATCC 14940</strain>
    </source>
</reference>
<organism evidence="1 2">
    <name type="scientific">[Clostridium] symbiosum ATCC 14940</name>
    <dbReference type="NCBI Taxonomy" id="411472"/>
    <lineage>
        <taxon>Bacteria</taxon>
        <taxon>Bacillati</taxon>
        <taxon>Bacillota</taxon>
        <taxon>Clostridia</taxon>
        <taxon>Lachnospirales</taxon>
        <taxon>Lachnospiraceae</taxon>
        <taxon>Otoolea</taxon>
    </lineage>
</organism>
<dbReference type="Proteomes" id="UP000016491">
    <property type="component" value="Unassembled WGS sequence"/>
</dbReference>
<accession>A0ABC9TWS0</accession>
<protein>
    <submittedName>
        <fullName evidence="1">Uncharacterized protein</fullName>
    </submittedName>
</protein>